<comment type="caution">
    <text evidence="1">The sequence shown here is derived from an EMBL/GenBank/DDBJ whole genome shotgun (WGS) entry which is preliminary data.</text>
</comment>
<dbReference type="Proteomes" id="UP000005451">
    <property type="component" value="Unassembled WGS sequence"/>
</dbReference>
<sequence>MRFLRSLHSVEMGKFLVYQQPERTLISPFYWSNSLISSIKISPYCLIFIPNAFYF</sequence>
<evidence type="ECO:0000313" key="1">
    <source>
        <dbReference type="EMBL" id="EEB35689.1"/>
    </source>
</evidence>
<gene>
    <name evidence="1" type="ORF">ANHYDRO_01354</name>
</gene>
<name>B6W9S9_9FIRM</name>
<dbReference type="EMBL" id="ABXA01000036">
    <property type="protein sequence ID" value="EEB35689.1"/>
    <property type="molecule type" value="Genomic_DNA"/>
</dbReference>
<dbReference type="AlphaFoldDB" id="B6W9S9"/>
<evidence type="ECO:0000313" key="2">
    <source>
        <dbReference type="Proteomes" id="UP000005451"/>
    </source>
</evidence>
<reference evidence="1 2" key="1">
    <citation type="submission" date="2008-09" db="EMBL/GenBank/DDBJ databases">
        <authorList>
            <person name="Fulton L."/>
            <person name="Clifton S."/>
            <person name="Fulton B."/>
            <person name="Xu J."/>
            <person name="Minx P."/>
            <person name="Pepin K.H."/>
            <person name="Johnson M."/>
            <person name="Thiruvilangam P."/>
            <person name="Bhonagiri V."/>
            <person name="Nash W.E."/>
            <person name="Mardis E.R."/>
            <person name="Wilson R.K."/>
        </authorList>
    </citation>
    <scope>NUCLEOTIDE SEQUENCE [LARGE SCALE GENOMIC DNA]</scope>
    <source>
        <strain evidence="1 2">DSM 7454</strain>
    </source>
</reference>
<proteinExistence type="predicted"/>
<protein>
    <submittedName>
        <fullName evidence="1">Uncharacterized protein</fullName>
    </submittedName>
</protein>
<organism evidence="1 2">
    <name type="scientific">Anaerococcus hydrogenalis DSM 7454</name>
    <dbReference type="NCBI Taxonomy" id="561177"/>
    <lineage>
        <taxon>Bacteria</taxon>
        <taxon>Bacillati</taxon>
        <taxon>Bacillota</taxon>
        <taxon>Tissierellia</taxon>
        <taxon>Tissierellales</taxon>
        <taxon>Peptoniphilaceae</taxon>
        <taxon>Anaerococcus</taxon>
    </lineage>
</organism>
<accession>B6W9S9</accession>
<reference evidence="1 2" key="2">
    <citation type="submission" date="2008-10" db="EMBL/GenBank/DDBJ databases">
        <title>Draft genome sequence of Anaerococcus hydrogenalis (DSM 7454).</title>
        <authorList>
            <person name="Sudarsanam P."/>
            <person name="Ley R."/>
            <person name="Guruge J."/>
            <person name="Turnbaugh P.J."/>
            <person name="Mahowald M."/>
            <person name="Liep D."/>
            <person name="Gordon J."/>
        </authorList>
    </citation>
    <scope>NUCLEOTIDE SEQUENCE [LARGE SCALE GENOMIC DNA]</scope>
    <source>
        <strain evidence="1 2">DSM 7454</strain>
    </source>
</reference>